<organism evidence="2 3">
    <name type="scientific">Arachidicoccus rhizosphaerae</name>
    <dbReference type="NCBI Taxonomy" id="551991"/>
    <lineage>
        <taxon>Bacteria</taxon>
        <taxon>Pseudomonadati</taxon>
        <taxon>Bacteroidota</taxon>
        <taxon>Chitinophagia</taxon>
        <taxon>Chitinophagales</taxon>
        <taxon>Chitinophagaceae</taxon>
        <taxon>Arachidicoccus</taxon>
    </lineage>
</organism>
<protein>
    <submittedName>
        <fullName evidence="2">Phage Mu protein F like protein</fullName>
    </submittedName>
</protein>
<dbReference type="Pfam" id="PF04233">
    <property type="entry name" value="Phage_Mu_F"/>
    <property type="match status" value="1"/>
</dbReference>
<dbReference type="STRING" id="551991.SAMN05192529_102152"/>
<evidence type="ECO:0000313" key="3">
    <source>
        <dbReference type="Proteomes" id="UP000199041"/>
    </source>
</evidence>
<proteinExistence type="predicted"/>
<reference evidence="2 3" key="1">
    <citation type="submission" date="2016-10" db="EMBL/GenBank/DDBJ databases">
        <authorList>
            <person name="de Groot N.N."/>
        </authorList>
    </citation>
    <scope>NUCLEOTIDE SEQUENCE [LARGE SCALE GENOMIC DNA]</scope>
    <source>
        <strain evidence="2 3">Vu-144</strain>
    </source>
</reference>
<keyword evidence="3" id="KW-1185">Reference proteome</keyword>
<evidence type="ECO:0000313" key="2">
    <source>
        <dbReference type="EMBL" id="SDZ82371.1"/>
    </source>
</evidence>
<evidence type="ECO:0000259" key="1">
    <source>
        <dbReference type="Pfam" id="PF04233"/>
    </source>
</evidence>
<dbReference type="EMBL" id="FNQY01000002">
    <property type="protein sequence ID" value="SDZ82371.1"/>
    <property type="molecule type" value="Genomic_DNA"/>
</dbReference>
<dbReference type="Proteomes" id="UP000199041">
    <property type="component" value="Unassembled WGS sequence"/>
</dbReference>
<name>A0A1H3W6B1_9BACT</name>
<dbReference type="InterPro" id="IPR006528">
    <property type="entry name" value="Phage_head_morphogenesis_dom"/>
</dbReference>
<sequence>MDKTKIIKELEYLTKKTELKGFNIFYPVLKKQYKDVASFVRQHGLENTVQALPMLIQADEMQKAMIQFYSEAGLIHAKWQYRKLYEGYKSLGGSIAKFARSWLKDLQMYVYYNLGNMIQDINQNTLNVIKKELNRYIQEGYGAEKAARLMDKELAGELGKRRALLITRTEGTRAASKGHKLASESWSKETGSRQYKQWIPIIDNRTRPDHKDMDEQPPIPAEEKFNVGGNGMDAPGDPNAPIEETANCRCRAVYLSERMLNRQL</sequence>
<dbReference type="RefSeq" id="WP_091393144.1">
    <property type="nucleotide sequence ID" value="NZ_FNQY01000002.1"/>
</dbReference>
<dbReference type="AlphaFoldDB" id="A0A1H3W6B1"/>
<gene>
    <name evidence="2" type="ORF">SAMN05192529_102152</name>
</gene>
<dbReference type="OrthoDB" id="952090at2"/>
<accession>A0A1H3W6B1</accession>
<feature type="domain" description="Phage head morphogenesis" evidence="1">
    <location>
        <begin position="128"/>
        <end position="252"/>
    </location>
</feature>